<dbReference type="EMBL" id="LT629772">
    <property type="protein sequence ID" value="SDT43645.1"/>
    <property type="molecule type" value="Genomic_DNA"/>
</dbReference>
<gene>
    <name evidence="2" type="ORF">SAMN04489812_5833</name>
</gene>
<evidence type="ECO:0000313" key="2">
    <source>
        <dbReference type="EMBL" id="SDT43645.1"/>
    </source>
</evidence>
<dbReference type="Pfam" id="PF04993">
    <property type="entry name" value="TfoX_N"/>
    <property type="match status" value="1"/>
</dbReference>
<protein>
    <submittedName>
        <fullName evidence="2">TfoX N-terminal domain-containing protein</fullName>
    </submittedName>
</protein>
<sequence length="122" mass="13533">MGYNAELADRIRLSLSGRHPREVRMFGGLAFMVDDRMLVCVTIGGGTLLVRVAPERDAEYLDRGARRAVMGKGRSMGEGWITVDEEALHDDADLRYWLDAALEFHANGSGKKSKPAKKTPTR</sequence>
<feature type="domain" description="TfoX N-terminal" evidence="1">
    <location>
        <begin position="24"/>
        <end position="104"/>
    </location>
</feature>
<dbReference type="AlphaFoldDB" id="A0A1H2ACB8"/>
<dbReference type="RefSeq" id="WP_091530625.1">
    <property type="nucleotide sequence ID" value="NZ_LT629772.1"/>
</dbReference>
<dbReference type="Proteomes" id="UP000199103">
    <property type="component" value="Chromosome I"/>
</dbReference>
<keyword evidence="3" id="KW-1185">Reference proteome</keyword>
<reference evidence="2 3" key="1">
    <citation type="submission" date="2016-10" db="EMBL/GenBank/DDBJ databases">
        <authorList>
            <person name="de Groot N.N."/>
        </authorList>
    </citation>
    <scope>NUCLEOTIDE SEQUENCE [LARGE SCALE GENOMIC DNA]</scope>
    <source>
        <strain evidence="2 3">DSM 21800</strain>
    </source>
</reference>
<dbReference type="STRING" id="630515.SAMN04489812_5833"/>
<dbReference type="InterPro" id="IPR007076">
    <property type="entry name" value="TfoX_N"/>
</dbReference>
<dbReference type="OrthoDB" id="214902at2"/>
<name>A0A1H2ACB8_9ACTN</name>
<accession>A0A1H2ACB8</accession>
<organism evidence="2 3">
    <name type="scientific">Microlunatus soli</name>
    <dbReference type="NCBI Taxonomy" id="630515"/>
    <lineage>
        <taxon>Bacteria</taxon>
        <taxon>Bacillati</taxon>
        <taxon>Actinomycetota</taxon>
        <taxon>Actinomycetes</taxon>
        <taxon>Propionibacteriales</taxon>
        <taxon>Propionibacteriaceae</taxon>
        <taxon>Microlunatus</taxon>
    </lineage>
</organism>
<evidence type="ECO:0000313" key="3">
    <source>
        <dbReference type="Proteomes" id="UP000199103"/>
    </source>
</evidence>
<evidence type="ECO:0000259" key="1">
    <source>
        <dbReference type="Pfam" id="PF04993"/>
    </source>
</evidence>
<dbReference type="Gene3D" id="3.30.1460.30">
    <property type="entry name" value="YgaC/TfoX-N like chaperone"/>
    <property type="match status" value="1"/>
</dbReference>
<dbReference type="SUPFAM" id="SSF159894">
    <property type="entry name" value="YgaC/TfoX-N like"/>
    <property type="match status" value="1"/>
</dbReference>
<proteinExistence type="predicted"/>